<dbReference type="STRING" id="370764.SAMN04489810_2266"/>
<feature type="compositionally biased region" description="Basic and acidic residues" evidence="1">
    <location>
        <begin position="53"/>
        <end position="75"/>
    </location>
</feature>
<dbReference type="AlphaFoldDB" id="A0A1G8A4N7"/>
<sequence length="86" mass="9737">MNTSLAPVRSLDSDTLHLPAAADRARLSFTDRLELRVGLWLLLRSARRYDVAGDHRDHARRERNSRARAARDHAALRAHSLGTVRT</sequence>
<evidence type="ECO:0000256" key="1">
    <source>
        <dbReference type="SAM" id="MobiDB-lite"/>
    </source>
</evidence>
<accession>A0A1G8A4N7</accession>
<proteinExistence type="predicted"/>
<organism evidence="2 3">
    <name type="scientific">Microbacterium pygmaeum</name>
    <dbReference type="NCBI Taxonomy" id="370764"/>
    <lineage>
        <taxon>Bacteria</taxon>
        <taxon>Bacillati</taxon>
        <taxon>Actinomycetota</taxon>
        <taxon>Actinomycetes</taxon>
        <taxon>Micrococcales</taxon>
        <taxon>Microbacteriaceae</taxon>
        <taxon>Microbacterium</taxon>
    </lineage>
</organism>
<protein>
    <submittedName>
        <fullName evidence="2">Uncharacterized protein</fullName>
    </submittedName>
</protein>
<evidence type="ECO:0000313" key="3">
    <source>
        <dbReference type="Proteomes" id="UP000199009"/>
    </source>
</evidence>
<name>A0A1G8A4N7_9MICO</name>
<gene>
    <name evidence="2" type="ORF">SAMN04489810_2266</name>
</gene>
<reference evidence="2 3" key="1">
    <citation type="submission" date="2016-10" db="EMBL/GenBank/DDBJ databases">
        <authorList>
            <person name="de Groot N.N."/>
        </authorList>
    </citation>
    <scope>NUCLEOTIDE SEQUENCE [LARGE SCALE GENOMIC DNA]</scope>
    <source>
        <strain evidence="2 3">DSM 23142</strain>
    </source>
</reference>
<feature type="compositionally biased region" description="Low complexity" evidence="1">
    <location>
        <begin position="77"/>
        <end position="86"/>
    </location>
</feature>
<dbReference type="RefSeq" id="WP_091489995.1">
    <property type="nucleotide sequence ID" value="NZ_LT629692.1"/>
</dbReference>
<dbReference type="Proteomes" id="UP000199009">
    <property type="component" value="Chromosome I"/>
</dbReference>
<keyword evidence="3" id="KW-1185">Reference proteome</keyword>
<evidence type="ECO:0000313" key="2">
    <source>
        <dbReference type="EMBL" id="SDH15899.1"/>
    </source>
</evidence>
<dbReference type="EMBL" id="LT629692">
    <property type="protein sequence ID" value="SDH15899.1"/>
    <property type="molecule type" value="Genomic_DNA"/>
</dbReference>
<feature type="region of interest" description="Disordered" evidence="1">
    <location>
        <begin position="53"/>
        <end position="86"/>
    </location>
</feature>